<dbReference type="STRING" id="43678.OJAG_29010"/>
<evidence type="ECO:0000313" key="4">
    <source>
        <dbReference type="Proteomes" id="UP000076447"/>
    </source>
</evidence>
<feature type="transmembrane region" description="Helical" evidence="1">
    <location>
        <begin position="20"/>
        <end position="46"/>
    </location>
</feature>
<dbReference type="Proteomes" id="UP000076447">
    <property type="component" value="Unassembled WGS sequence"/>
</dbReference>
<dbReference type="AlphaFoldDB" id="A0A161XCK2"/>
<keyword evidence="1" id="KW-1133">Transmembrane helix</keyword>
<protein>
    <submittedName>
        <fullName evidence="2">Uncharacterized protein</fullName>
    </submittedName>
</protein>
<keyword evidence="1" id="KW-0472">Membrane</keyword>
<comment type="caution">
    <text evidence="2">The sequence shown here is derived from an EMBL/GenBank/DDBJ whole genome shotgun (WGS) entry which is preliminary data.</text>
</comment>
<keyword evidence="5" id="KW-1185">Reference proteome</keyword>
<organism evidence="2 4">
    <name type="scientific">Oerskovia enterophila</name>
    <dbReference type="NCBI Taxonomy" id="43678"/>
    <lineage>
        <taxon>Bacteria</taxon>
        <taxon>Bacillati</taxon>
        <taxon>Actinomycetota</taxon>
        <taxon>Actinomycetes</taxon>
        <taxon>Micrococcales</taxon>
        <taxon>Cellulomonadaceae</taxon>
        <taxon>Oerskovia</taxon>
    </lineage>
</organism>
<evidence type="ECO:0000313" key="3">
    <source>
        <dbReference type="EMBL" id="OCI29604.1"/>
    </source>
</evidence>
<evidence type="ECO:0000313" key="2">
    <source>
        <dbReference type="EMBL" id="KZM34337.1"/>
    </source>
</evidence>
<sequence>MYNSPGIVTGIGTGATGAGMLAVTGATTFAYVAAAVVLVVSGLLLLRTSRLRRLAAAERSSSSGD</sequence>
<dbReference type="EMBL" id="MAQA01000066">
    <property type="protein sequence ID" value="OCI29604.1"/>
    <property type="molecule type" value="Genomic_DNA"/>
</dbReference>
<dbReference type="EMBL" id="LRIE01000080">
    <property type="protein sequence ID" value="KZM34337.1"/>
    <property type="molecule type" value="Genomic_DNA"/>
</dbReference>
<dbReference type="PATRIC" id="fig|43678.3.peg.3037"/>
<accession>A0A161XCK2</accession>
<evidence type="ECO:0000256" key="1">
    <source>
        <dbReference type="SAM" id="Phobius"/>
    </source>
</evidence>
<dbReference type="RefSeq" id="WP_068627522.1">
    <property type="nucleotide sequence ID" value="NZ_JBIVFZ010000004.1"/>
</dbReference>
<reference evidence="3 5" key="2">
    <citation type="submission" date="2016-06" db="EMBL/GenBank/DDBJ databases">
        <title>Genome sequence of Oerskovia enterophila DSM 43852.</title>
        <authorList>
            <person name="Poehlein A."/>
            <person name="Jag V."/>
            <person name="Bengelsdorf F.R."/>
            <person name="Daniel R."/>
            <person name="Duerre P."/>
        </authorList>
    </citation>
    <scope>NUCLEOTIDE SEQUENCE [LARGE SCALE GENOMIC DNA]</scope>
    <source>
        <strain evidence="3 5">DSM 43852</strain>
    </source>
</reference>
<proteinExistence type="predicted"/>
<name>A0A161XCK2_9CELL</name>
<keyword evidence="1" id="KW-0812">Transmembrane</keyword>
<evidence type="ECO:0000313" key="5">
    <source>
        <dbReference type="Proteomes" id="UP000093412"/>
    </source>
</evidence>
<reference evidence="2 4" key="1">
    <citation type="submission" date="2016-01" db="EMBL/GenBank/DDBJ databases">
        <title>Genome sequence of Oerskovia enterophila VJag, an agar and cellulose degrading bacterium.</title>
        <authorList>
            <person name="Poehlein A."/>
            <person name="Jag V."/>
            <person name="Bengelsdorf F."/>
            <person name="Duerre P."/>
            <person name="Daniel R."/>
        </authorList>
    </citation>
    <scope>NUCLEOTIDE SEQUENCE [LARGE SCALE GENOMIC DNA]</scope>
    <source>
        <strain evidence="2 4">VJag</strain>
    </source>
</reference>
<gene>
    <name evidence="3" type="ORF">OERS_37190</name>
    <name evidence="2" type="ORF">OJAG_29010</name>
</gene>
<dbReference type="Proteomes" id="UP000093412">
    <property type="component" value="Unassembled WGS sequence"/>
</dbReference>